<reference evidence="1 2" key="1">
    <citation type="submission" date="2019-05" db="EMBL/GenBank/DDBJ databases">
        <title>Draft genome sequence of Nonomuraea zeae DSM 100528.</title>
        <authorList>
            <person name="Saricaoglu S."/>
            <person name="Isik K."/>
        </authorList>
    </citation>
    <scope>NUCLEOTIDE SEQUENCE [LARGE SCALE GENOMIC DNA]</scope>
    <source>
        <strain evidence="1 2">DSM 100528</strain>
    </source>
</reference>
<accession>A0A5S4H2Y7</accession>
<dbReference type="OrthoDB" id="8447034at2"/>
<sequence>MRASTPPPLQLPLFEGQTRLRYWFQIPKAERRARWLADAHYSRQKPGTSQFTPPGHTIVLLSLDGRGVFAWHRPKQGIRSMHGLDGWTCTIFRNEGVDLGQGPIRSSELILDAELIFAELGVDIGPDGLLTYVWDSKIKSPNPGYCFKKAGWKVAGRSTRGEKTLLQKLAAPGEVADA</sequence>
<organism evidence="1 2">
    <name type="scientific">Nonomuraea zeae</name>
    <dbReference type="NCBI Taxonomy" id="1642303"/>
    <lineage>
        <taxon>Bacteria</taxon>
        <taxon>Bacillati</taxon>
        <taxon>Actinomycetota</taxon>
        <taxon>Actinomycetes</taxon>
        <taxon>Streptosporangiales</taxon>
        <taxon>Streptosporangiaceae</taxon>
        <taxon>Nonomuraea</taxon>
    </lineage>
</organism>
<dbReference type="EMBL" id="VCKX01000002">
    <property type="protein sequence ID" value="TMR39618.1"/>
    <property type="molecule type" value="Genomic_DNA"/>
</dbReference>
<evidence type="ECO:0000313" key="1">
    <source>
        <dbReference type="EMBL" id="TMR39618.1"/>
    </source>
</evidence>
<keyword evidence="2" id="KW-1185">Reference proteome</keyword>
<proteinExistence type="predicted"/>
<dbReference type="AlphaFoldDB" id="A0A5S4H2Y7"/>
<dbReference type="RefSeq" id="WP_138687644.1">
    <property type="nucleotide sequence ID" value="NZ_JBHSAZ010000112.1"/>
</dbReference>
<name>A0A5S4H2Y7_9ACTN</name>
<protein>
    <submittedName>
        <fullName evidence="1">Uncharacterized protein</fullName>
    </submittedName>
</protein>
<comment type="caution">
    <text evidence="1">The sequence shown here is derived from an EMBL/GenBank/DDBJ whole genome shotgun (WGS) entry which is preliminary data.</text>
</comment>
<evidence type="ECO:0000313" key="2">
    <source>
        <dbReference type="Proteomes" id="UP000306628"/>
    </source>
</evidence>
<dbReference type="Proteomes" id="UP000306628">
    <property type="component" value="Unassembled WGS sequence"/>
</dbReference>
<gene>
    <name evidence="1" type="ORF">ETD85_00985</name>
</gene>